<dbReference type="GeneID" id="25032358"/>
<dbReference type="GO" id="GO:0061015">
    <property type="term" value="P:snRNA import into nucleus"/>
    <property type="evidence" value="ECO:0007669"/>
    <property type="project" value="EnsemblFungi"/>
</dbReference>
<dbReference type="PROSITE" id="PS50166">
    <property type="entry name" value="IMPORTIN_B_NT"/>
    <property type="match status" value="1"/>
</dbReference>
<gene>
    <name evidence="9" type="ORF">SOCG_03386</name>
</gene>
<evidence type="ECO:0000313" key="9">
    <source>
        <dbReference type="EMBL" id="EPX74173.1"/>
    </source>
</evidence>
<dbReference type="SMART" id="SM00913">
    <property type="entry name" value="IBN_N"/>
    <property type="match status" value="1"/>
</dbReference>
<keyword evidence="4" id="KW-0813">Transport</keyword>
<dbReference type="GO" id="GO:0046827">
    <property type="term" value="P:positive regulation of protein export from nucleus"/>
    <property type="evidence" value="ECO:0007669"/>
    <property type="project" value="EnsemblFungi"/>
</dbReference>
<keyword evidence="7" id="KW-0539">Nucleus</keyword>
<dbReference type="EMBL" id="KE503206">
    <property type="protein sequence ID" value="EPX74173.1"/>
    <property type="molecule type" value="Genomic_DNA"/>
</dbReference>
<dbReference type="SUPFAM" id="SSF48371">
    <property type="entry name" value="ARM repeat"/>
    <property type="match status" value="1"/>
</dbReference>
<proteinExistence type="inferred from homology"/>
<feature type="domain" description="Importin N-terminal" evidence="8">
    <location>
        <begin position="20"/>
        <end position="95"/>
    </location>
</feature>
<dbReference type="AlphaFoldDB" id="S9Q3C9"/>
<dbReference type="Proteomes" id="UP000016088">
    <property type="component" value="Unassembled WGS sequence"/>
</dbReference>
<dbReference type="PANTHER" id="PTHR10997:SF8">
    <property type="entry name" value="EXPORTIN-2"/>
    <property type="match status" value="1"/>
</dbReference>
<dbReference type="GO" id="GO:0031267">
    <property type="term" value="F:small GTPase binding"/>
    <property type="evidence" value="ECO:0007669"/>
    <property type="project" value="InterPro"/>
</dbReference>
<name>S9Q3C9_SCHOY</name>
<evidence type="ECO:0000256" key="2">
    <source>
        <dbReference type="ARBA" id="ARBA00004496"/>
    </source>
</evidence>
<evidence type="ECO:0000256" key="7">
    <source>
        <dbReference type="ARBA" id="ARBA00023242"/>
    </source>
</evidence>
<dbReference type="RefSeq" id="XP_013017328.1">
    <property type="nucleotide sequence ID" value="XM_013161874.1"/>
</dbReference>
<dbReference type="HOGENOM" id="CLU_009614_0_0_1"/>
<dbReference type="InterPro" id="IPR001494">
    <property type="entry name" value="Importin-beta_N"/>
</dbReference>
<dbReference type="GO" id="GO:0005049">
    <property type="term" value="F:nuclear export signal receptor activity"/>
    <property type="evidence" value="ECO:0007669"/>
    <property type="project" value="EnsemblFungi"/>
</dbReference>
<dbReference type="GO" id="GO:0032991">
    <property type="term" value="C:protein-containing complex"/>
    <property type="evidence" value="ECO:0007669"/>
    <property type="project" value="EnsemblFungi"/>
</dbReference>
<keyword evidence="5" id="KW-0963">Cytoplasm</keyword>
<dbReference type="GO" id="GO:0006606">
    <property type="term" value="P:protein import into nucleus"/>
    <property type="evidence" value="ECO:0007669"/>
    <property type="project" value="TreeGrafter"/>
</dbReference>
<evidence type="ECO:0000259" key="8">
    <source>
        <dbReference type="PROSITE" id="PS50166"/>
    </source>
</evidence>
<comment type="similarity">
    <text evidence="3">Belongs to the XPO2/CSE1 family.</text>
</comment>
<evidence type="ECO:0000256" key="6">
    <source>
        <dbReference type="ARBA" id="ARBA00022927"/>
    </source>
</evidence>
<evidence type="ECO:0000313" key="10">
    <source>
        <dbReference type="Proteomes" id="UP000016088"/>
    </source>
</evidence>
<dbReference type="GO" id="GO:0034399">
    <property type="term" value="C:nuclear periphery"/>
    <property type="evidence" value="ECO:0007669"/>
    <property type="project" value="EnsemblFungi"/>
</dbReference>
<dbReference type="VEuPathDB" id="FungiDB:SOCG_03386"/>
<evidence type="ECO:0000256" key="3">
    <source>
        <dbReference type="ARBA" id="ARBA00008669"/>
    </source>
</evidence>
<organism evidence="9 10">
    <name type="scientific">Schizosaccharomyces octosporus (strain yFS286)</name>
    <name type="common">Fission yeast</name>
    <name type="synonym">Octosporomyces octosporus</name>
    <dbReference type="NCBI Taxonomy" id="483514"/>
    <lineage>
        <taxon>Eukaryota</taxon>
        <taxon>Fungi</taxon>
        <taxon>Dikarya</taxon>
        <taxon>Ascomycota</taxon>
        <taxon>Taphrinomycotina</taxon>
        <taxon>Schizosaccharomycetes</taxon>
        <taxon>Schizosaccharomycetales</taxon>
        <taxon>Schizosaccharomycetaceae</taxon>
        <taxon>Schizosaccharomyces</taxon>
    </lineage>
</organism>
<dbReference type="PANTHER" id="PTHR10997">
    <property type="entry name" value="IMPORTIN-7, 8, 11"/>
    <property type="match status" value="1"/>
</dbReference>
<dbReference type="Pfam" id="PF03378">
    <property type="entry name" value="CAS_CSE1"/>
    <property type="match status" value="1"/>
</dbReference>
<dbReference type="InterPro" id="IPR011989">
    <property type="entry name" value="ARM-like"/>
</dbReference>
<dbReference type="Pfam" id="PF03810">
    <property type="entry name" value="IBN_N"/>
    <property type="match status" value="1"/>
</dbReference>
<dbReference type="eggNOG" id="KOG1992">
    <property type="taxonomic scope" value="Eukaryota"/>
</dbReference>
<dbReference type="GO" id="GO:0005829">
    <property type="term" value="C:cytosol"/>
    <property type="evidence" value="ECO:0007669"/>
    <property type="project" value="TreeGrafter"/>
</dbReference>
<sequence length="965" mass="108792">MDGIPALLAGTLNPVTSRSAEEALKSWEVQDASFALQLLSIVADATSDPSIKLAASLYFKNYIKRYWDAEEDATVRINDEVAELVKREIISLMLKSPANIQVQLGEVVGYIANFDFPDRWDSLLPDLISRLSPVDMNTNISVLSTAHAIFKRWRPLFRSDALFLEIKYVLDRFCEPFLALFKQTNALLASGPQDVASLNTLFQVILLQCKLFYDLNCQDIPEFFEDHITEFMTTFLNYFIYSNPALEDEDNNILIKVKASICEIAELYTLRYEEVFTNLTDFVNMTWTLLTNLTQEEKYDVLVGKAMAFLTSVIRIRRHAEFFRQEPILQQFIELVILPNICLRESDEELFEDDPLEYVRRDLEGSNSDSRSRSAIVLVRGLLDHFDQLITTVITTHINASLQQSSLNPASDWNKKYAALQLFAAIAIKGQSSRLGVTSTNLMVDVVSFFESNIRPDLVQPVGSVHPMVLAEDIKFVFTFRNQLQSQQLVDILPVIAGFLKLPNFVVYTYASIAIDLLLTLRHNHVHIFTSLLIEPIVQPVLVQLFFIIESGATPQKLAENDYLMKAIMRVIIMSQERIVPFAELALSHLTKITTEVCKNPSNPKFNHYLFEALGAFIRSLSKSGPQTVAQLESALLPVFQNVLVMDVTEFIPYVLQLLSQLIEASGSEPLPDFVVNMIQPCLSPALWDSKGNIPALVRLLQAMITRGPQIFVSNNFVEPVLGIYRKLISSKINDHFGFDLLDRVFSVFDANVLAPYINHIFFLLLSRLKNSRTERFSLRCTVFFFFLAASTTGSCGPDNLIHGVDSVQTGVFGQVMSSIVLPQTQKLSLPLDRKITAIGMVHLLTSDLLLSNNSPYERLFIPILSSLLKLFELPIEQTQTEADEDLMVDEIDADSVMFQASFSKLATSGGKRLDPFSQITDLKQYAAMEMNAANKRYANRVSQIISMHLPGDGQSVLQSYGYVI</sequence>
<dbReference type="OrthoDB" id="3268246at2759"/>
<evidence type="ECO:0000256" key="1">
    <source>
        <dbReference type="ARBA" id="ARBA00004123"/>
    </source>
</evidence>
<keyword evidence="10" id="KW-1185">Reference proteome</keyword>
<evidence type="ECO:0000256" key="5">
    <source>
        <dbReference type="ARBA" id="ARBA00022490"/>
    </source>
</evidence>
<dbReference type="Pfam" id="PF08506">
    <property type="entry name" value="Cse1"/>
    <property type="match status" value="1"/>
</dbReference>
<reference evidence="9 10" key="1">
    <citation type="journal article" date="2011" name="Science">
        <title>Comparative functional genomics of the fission yeasts.</title>
        <authorList>
            <person name="Rhind N."/>
            <person name="Chen Z."/>
            <person name="Yassour M."/>
            <person name="Thompson D.A."/>
            <person name="Haas B.J."/>
            <person name="Habib N."/>
            <person name="Wapinski I."/>
            <person name="Roy S."/>
            <person name="Lin M.F."/>
            <person name="Heiman D.I."/>
            <person name="Young S.K."/>
            <person name="Furuya K."/>
            <person name="Guo Y."/>
            <person name="Pidoux A."/>
            <person name="Chen H.M."/>
            <person name="Robbertse B."/>
            <person name="Goldberg J.M."/>
            <person name="Aoki K."/>
            <person name="Bayne E.H."/>
            <person name="Berlin A.M."/>
            <person name="Desjardins C.A."/>
            <person name="Dobbs E."/>
            <person name="Dukaj L."/>
            <person name="Fan L."/>
            <person name="FitzGerald M.G."/>
            <person name="French C."/>
            <person name="Gujja S."/>
            <person name="Hansen K."/>
            <person name="Keifenheim D."/>
            <person name="Levin J.Z."/>
            <person name="Mosher R.A."/>
            <person name="Mueller C.A."/>
            <person name="Pfiffner J."/>
            <person name="Priest M."/>
            <person name="Russ C."/>
            <person name="Smialowska A."/>
            <person name="Swoboda P."/>
            <person name="Sykes S.M."/>
            <person name="Vaughn M."/>
            <person name="Vengrova S."/>
            <person name="Yoder R."/>
            <person name="Zeng Q."/>
            <person name="Allshire R."/>
            <person name="Baulcombe D."/>
            <person name="Birren B.W."/>
            <person name="Brown W."/>
            <person name="Ekwall K."/>
            <person name="Kellis M."/>
            <person name="Leatherwood J."/>
            <person name="Levin H."/>
            <person name="Margalit H."/>
            <person name="Martienssen R."/>
            <person name="Nieduszynski C.A."/>
            <person name="Spatafora J.W."/>
            <person name="Friedman N."/>
            <person name="Dalgaard J.Z."/>
            <person name="Baumann P."/>
            <person name="Niki H."/>
            <person name="Regev A."/>
            <person name="Nusbaum C."/>
        </authorList>
    </citation>
    <scope>NUCLEOTIDE SEQUENCE [LARGE SCALE GENOMIC DNA]</scope>
    <source>
        <strain evidence="10">yFS286</strain>
    </source>
</reference>
<dbReference type="OMA" id="AENEFLM"/>
<dbReference type="InterPro" id="IPR013713">
    <property type="entry name" value="XPO2_central"/>
</dbReference>
<dbReference type="GO" id="GO:0005635">
    <property type="term" value="C:nuclear envelope"/>
    <property type="evidence" value="ECO:0007669"/>
    <property type="project" value="EnsemblFungi"/>
</dbReference>
<dbReference type="InterPro" id="IPR016024">
    <property type="entry name" value="ARM-type_fold"/>
</dbReference>
<keyword evidence="6" id="KW-0653">Protein transport</keyword>
<dbReference type="Gene3D" id="1.25.10.10">
    <property type="entry name" value="Leucine-rich Repeat Variant"/>
    <property type="match status" value="1"/>
</dbReference>
<dbReference type="GO" id="GO:0006611">
    <property type="term" value="P:protein export from nucleus"/>
    <property type="evidence" value="ECO:0007669"/>
    <property type="project" value="EnsemblFungi"/>
</dbReference>
<protein>
    <submittedName>
        <fullName evidence="9">Karyopherin Kap109</fullName>
    </submittedName>
</protein>
<comment type="subcellular location">
    <subcellularLocation>
        <location evidence="2">Cytoplasm</location>
    </subcellularLocation>
    <subcellularLocation>
        <location evidence="1">Nucleus</location>
    </subcellularLocation>
</comment>
<evidence type="ECO:0000256" key="4">
    <source>
        <dbReference type="ARBA" id="ARBA00022448"/>
    </source>
</evidence>
<dbReference type="InterPro" id="IPR005043">
    <property type="entry name" value="XPO2_C"/>
</dbReference>
<accession>S9Q3C9</accession>